<accession>A0A8K0K425</accession>
<dbReference type="EMBL" id="KZ308318">
    <property type="protein sequence ID" value="KAG8227307.1"/>
    <property type="molecule type" value="Genomic_DNA"/>
</dbReference>
<comment type="caution">
    <text evidence="1">The sequence shown here is derived from an EMBL/GenBank/DDBJ whole genome shotgun (WGS) entry which is preliminary data.</text>
</comment>
<organism evidence="1 2">
    <name type="scientific">Ladona fulva</name>
    <name type="common">Scarce chaser dragonfly</name>
    <name type="synonym">Libellula fulva</name>
    <dbReference type="NCBI Taxonomy" id="123851"/>
    <lineage>
        <taxon>Eukaryota</taxon>
        <taxon>Metazoa</taxon>
        <taxon>Ecdysozoa</taxon>
        <taxon>Arthropoda</taxon>
        <taxon>Hexapoda</taxon>
        <taxon>Insecta</taxon>
        <taxon>Pterygota</taxon>
        <taxon>Palaeoptera</taxon>
        <taxon>Odonata</taxon>
        <taxon>Epiprocta</taxon>
        <taxon>Anisoptera</taxon>
        <taxon>Libelluloidea</taxon>
        <taxon>Libellulidae</taxon>
        <taxon>Ladona</taxon>
    </lineage>
</organism>
<sequence>MYPWYRETMTTQLCGNAVPSAAAAAAAIKTESGYGDCMLALDYAAQSKVSFSSAVTIREGARGWVFPSHLSTPPPLPRACEFRGILWSPPSCGRIVIGVRYSKGGFR</sequence>
<dbReference type="AlphaFoldDB" id="A0A8K0K425"/>
<protein>
    <submittedName>
        <fullName evidence="1">Uncharacterized protein</fullName>
    </submittedName>
</protein>
<name>A0A8K0K425_LADFU</name>
<reference evidence="1" key="2">
    <citation type="submission" date="2017-10" db="EMBL/GenBank/DDBJ databases">
        <title>Ladona fulva Genome sequencing and assembly.</title>
        <authorList>
            <person name="Murali S."/>
            <person name="Richards S."/>
            <person name="Bandaranaike D."/>
            <person name="Bellair M."/>
            <person name="Blankenburg K."/>
            <person name="Chao H."/>
            <person name="Dinh H."/>
            <person name="Doddapaneni H."/>
            <person name="Dugan-Rocha S."/>
            <person name="Elkadiri S."/>
            <person name="Gnanaolivu R."/>
            <person name="Hernandez B."/>
            <person name="Skinner E."/>
            <person name="Javaid M."/>
            <person name="Lee S."/>
            <person name="Li M."/>
            <person name="Ming W."/>
            <person name="Munidasa M."/>
            <person name="Muniz J."/>
            <person name="Nguyen L."/>
            <person name="Hughes D."/>
            <person name="Osuji N."/>
            <person name="Pu L.-L."/>
            <person name="Puazo M."/>
            <person name="Qu C."/>
            <person name="Quiroz J."/>
            <person name="Raj R."/>
            <person name="Weissenberger G."/>
            <person name="Xin Y."/>
            <person name="Zou X."/>
            <person name="Han Y."/>
            <person name="Worley K."/>
            <person name="Muzny D."/>
            <person name="Gibbs R."/>
        </authorList>
    </citation>
    <scope>NUCLEOTIDE SEQUENCE</scope>
    <source>
        <strain evidence="1">Sampled in the wild</strain>
    </source>
</reference>
<gene>
    <name evidence="1" type="ORF">J437_LFUL004856</name>
</gene>
<evidence type="ECO:0000313" key="1">
    <source>
        <dbReference type="EMBL" id="KAG8227307.1"/>
    </source>
</evidence>
<dbReference type="OrthoDB" id="8196297at2759"/>
<proteinExistence type="predicted"/>
<dbReference type="Proteomes" id="UP000792457">
    <property type="component" value="Unassembled WGS sequence"/>
</dbReference>
<reference evidence="1" key="1">
    <citation type="submission" date="2013-04" db="EMBL/GenBank/DDBJ databases">
        <authorList>
            <person name="Qu J."/>
            <person name="Murali S.C."/>
            <person name="Bandaranaike D."/>
            <person name="Bellair M."/>
            <person name="Blankenburg K."/>
            <person name="Chao H."/>
            <person name="Dinh H."/>
            <person name="Doddapaneni H."/>
            <person name="Downs B."/>
            <person name="Dugan-Rocha S."/>
            <person name="Elkadiri S."/>
            <person name="Gnanaolivu R.D."/>
            <person name="Hernandez B."/>
            <person name="Javaid M."/>
            <person name="Jayaseelan J.C."/>
            <person name="Lee S."/>
            <person name="Li M."/>
            <person name="Ming W."/>
            <person name="Munidasa M."/>
            <person name="Muniz J."/>
            <person name="Nguyen L."/>
            <person name="Ongeri F."/>
            <person name="Osuji N."/>
            <person name="Pu L.-L."/>
            <person name="Puazo M."/>
            <person name="Qu C."/>
            <person name="Quiroz J."/>
            <person name="Raj R."/>
            <person name="Weissenberger G."/>
            <person name="Xin Y."/>
            <person name="Zou X."/>
            <person name="Han Y."/>
            <person name="Richards S."/>
            <person name="Worley K."/>
            <person name="Muzny D."/>
            <person name="Gibbs R."/>
        </authorList>
    </citation>
    <scope>NUCLEOTIDE SEQUENCE</scope>
    <source>
        <strain evidence="1">Sampled in the wild</strain>
    </source>
</reference>
<keyword evidence="2" id="KW-1185">Reference proteome</keyword>
<evidence type="ECO:0000313" key="2">
    <source>
        <dbReference type="Proteomes" id="UP000792457"/>
    </source>
</evidence>